<protein>
    <submittedName>
        <fullName evidence="2">Uncharacterized protein</fullName>
    </submittedName>
</protein>
<evidence type="ECO:0000256" key="1">
    <source>
        <dbReference type="SAM" id="MobiDB-lite"/>
    </source>
</evidence>
<accession>A0AAP0L9G6</accession>
<feature type="region of interest" description="Disordered" evidence="1">
    <location>
        <begin position="1"/>
        <end position="127"/>
    </location>
</feature>
<feature type="compositionally biased region" description="Low complexity" evidence="1">
    <location>
        <begin position="63"/>
        <end position="79"/>
    </location>
</feature>
<dbReference type="EMBL" id="JBBNAG010000001">
    <property type="protein sequence ID" value="KAK9166896.1"/>
    <property type="molecule type" value="Genomic_DNA"/>
</dbReference>
<feature type="compositionally biased region" description="Basic and acidic residues" evidence="1">
    <location>
        <begin position="50"/>
        <end position="62"/>
    </location>
</feature>
<reference evidence="2 3" key="1">
    <citation type="submission" date="2024-01" db="EMBL/GenBank/DDBJ databases">
        <title>Genome assemblies of Stephania.</title>
        <authorList>
            <person name="Yang L."/>
        </authorList>
    </citation>
    <scope>NUCLEOTIDE SEQUENCE [LARGE SCALE GENOMIC DNA]</scope>
    <source>
        <strain evidence="2">JXDWG</strain>
        <tissue evidence="2">Leaf</tissue>
    </source>
</reference>
<keyword evidence="3" id="KW-1185">Reference proteome</keyword>
<dbReference type="Proteomes" id="UP001419268">
    <property type="component" value="Unassembled WGS sequence"/>
</dbReference>
<name>A0AAP0L9G6_9MAGN</name>
<evidence type="ECO:0000313" key="2">
    <source>
        <dbReference type="EMBL" id="KAK9166896.1"/>
    </source>
</evidence>
<sequence length="253" mass="27192">MEEKERKKETTERELRPARCSQATSRRCRGSEERRSSSGGPARHRHGWRLARDAEAADDAARRSSWTAADPTAASEAADGWVAADLQRGRTSGAGGARQRRRQGAAVRGRAGSDSGATAGRIGSDEPARLDATLRNLSAVTAAVVGERRRAGDGRRRGSGADGTVARCRPLGCAISTKSRRREGAIVEIVVDRVGPLASESWLLFICDMRGLGLEGRGLVLNPMSSMVVRRYYPGPWMVHSRPSILSGSMNVS</sequence>
<organism evidence="2 3">
    <name type="scientific">Stephania cephalantha</name>
    <dbReference type="NCBI Taxonomy" id="152367"/>
    <lineage>
        <taxon>Eukaryota</taxon>
        <taxon>Viridiplantae</taxon>
        <taxon>Streptophyta</taxon>
        <taxon>Embryophyta</taxon>
        <taxon>Tracheophyta</taxon>
        <taxon>Spermatophyta</taxon>
        <taxon>Magnoliopsida</taxon>
        <taxon>Ranunculales</taxon>
        <taxon>Menispermaceae</taxon>
        <taxon>Menispermoideae</taxon>
        <taxon>Cissampelideae</taxon>
        <taxon>Stephania</taxon>
    </lineage>
</organism>
<evidence type="ECO:0000313" key="3">
    <source>
        <dbReference type="Proteomes" id="UP001419268"/>
    </source>
</evidence>
<proteinExistence type="predicted"/>
<comment type="caution">
    <text evidence="2">The sequence shown here is derived from an EMBL/GenBank/DDBJ whole genome shotgun (WGS) entry which is preliminary data.</text>
</comment>
<gene>
    <name evidence="2" type="ORF">Scep_002087</name>
</gene>
<dbReference type="AlphaFoldDB" id="A0AAP0L9G6"/>
<feature type="compositionally biased region" description="Basic and acidic residues" evidence="1">
    <location>
        <begin position="1"/>
        <end position="17"/>
    </location>
</feature>